<evidence type="ECO:0000256" key="1">
    <source>
        <dbReference type="ARBA" id="ARBA00022801"/>
    </source>
</evidence>
<dbReference type="SUPFAM" id="SSF53187">
    <property type="entry name" value="Zn-dependent exopeptidases"/>
    <property type="match status" value="1"/>
</dbReference>
<protein>
    <submittedName>
        <fullName evidence="5">N-acetylmuramoyl-L-alanine amidase</fullName>
    </submittedName>
</protein>
<dbReference type="RefSeq" id="WP_160954188.1">
    <property type="nucleotide sequence ID" value="NZ_WWEQ01000076.1"/>
</dbReference>
<feature type="chain" id="PRO_5039325918" evidence="3">
    <location>
        <begin position="27"/>
        <end position="292"/>
    </location>
</feature>
<comment type="caution">
    <text evidence="5">The sequence shown here is derived from an EMBL/GenBank/DDBJ whole genome shotgun (WGS) entry which is preliminary data.</text>
</comment>
<dbReference type="GO" id="GO:0009253">
    <property type="term" value="P:peptidoglycan catabolic process"/>
    <property type="evidence" value="ECO:0007669"/>
    <property type="project" value="InterPro"/>
</dbReference>
<dbReference type="PANTHER" id="PTHR30404:SF0">
    <property type="entry name" value="N-ACETYLMURAMOYL-L-ALANINE AMIDASE AMIC"/>
    <property type="match status" value="1"/>
</dbReference>
<dbReference type="PANTHER" id="PTHR30404">
    <property type="entry name" value="N-ACETYLMURAMOYL-L-ALANINE AMIDASE"/>
    <property type="match status" value="1"/>
</dbReference>
<accession>A0A6N9HAF7</accession>
<keyword evidence="1" id="KW-0378">Hydrolase</keyword>
<feature type="compositionally biased region" description="Polar residues" evidence="2">
    <location>
        <begin position="90"/>
        <end position="99"/>
    </location>
</feature>
<feature type="region of interest" description="Disordered" evidence="2">
    <location>
        <begin position="80"/>
        <end position="113"/>
    </location>
</feature>
<dbReference type="Proteomes" id="UP000469215">
    <property type="component" value="Unassembled WGS sequence"/>
</dbReference>
<organism evidence="5 6">
    <name type="scientific">Brevibacterium rongguiense</name>
    <dbReference type="NCBI Taxonomy" id="2695267"/>
    <lineage>
        <taxon>Bacteria</taxon>
        <taxon>Bacillati</taxon>
        <taxon>Actinomycetota</taxon>
        <taxon>Actinomycetes</taxon>
        <taxon>Micrococcales</taxon>
        <taxon>Brevibacteriaceae</taxon>
        <taxon>Brevibacterium</taxon>
    </lineage>
</organism>
<proteinExistence type="predicted"/>
<evidence type="ECO:0000313" key="6">
    <source>
        <dbReference type="Proteomes" id="UP000469215"/>
    </source>
</evidence>
<keyword evidence="6" id="KW-1185">Reference proteome</keyword>
<dbReference type="PROSITE" id="PS51257">
    <property type="entry name" value="PROKAR_LIPOPROTEIN"/>
    <property type="match status" value="1"/>
</dbReference>
<dbReference type="InterPro" id="IPR050695">
    <property type="entry name" value="N-acetylmuramoyl_amidase_3"/>
</dbReference>
<dbReference type="Pfam" id="PF01520">
    <property type="entry name" value="Amidase_3"/>
    <property type="match status" value="1"/>
</dbReference>
<feature type="signal peptide" evidence="3">
    <location>
        <begin position="1"/>
        <end position="26"/>
    </location>
</feature>
<evidence type="ECO:0000256" key="3">
    <source>
        <dbReference type="SAM" id="SignalP"/>
    </source>
</evidence>
<dbReference type="SMART" id="SM00646">
    <property type="entry name" value="Ami_3"/>
    <property type="match status" value="1"/>
</dbReference>
<dbReference type="Gene3D" id="3.40.630.40">
    <property type="entry name" value="Zn-dependent exopeptidases"/>
    <property type="match status" value="1"/>
</dbReference>
<dbReference type="CDD" id="cd02696">
    <property type="entry name" value="MurNAc-LAA"/>
    <property type="match status" value="1"/>
</dbReference>
<reference evidence="5 6" key="1">
    <citation type="submission" date="2020-01" db="EMBL/GenBank/DDBJ databases">
        <authorList>
            <person name="Deng T."/>
        </authorList>
    </citation>
    <scope>NUCLEOTIDE SEQUENCE [LARGE SCALE GENOMIC DNA]</scope>
    <source>
        <strain evidence="5 6">5221</strain>
    </source>
</reference>
<feature type="domain" description="MurNAc-LAA" evidence="4">
    <location>
        <begin position="165"/>
        <end position="285"/>
    </location>
</feature>
<name>A0A6N9HAF7_9MICO</name>
<evidence type="ECO:0000256" key="2">
    <source>
        <dbReference type="SAM" id="MobiDB-lite"/>
    </source>
</evidence>
<dbReference type="InterPro" id="IPR002508">
    <property type="entry name" value="MurNAc-LAA_cat"/>
</dbReference>
<dbReference type="GO" id="GO:0030288">
    <property type="term" value="C:outer membrane-bounded periplasmic space"/>
    <property type="evidence" value="ECO:0007669"/>
    <property type="project" value="TreeGrafter"/>
</dbReference>
<evidence type="ECO:0000259" key="4">
    <source>
        <dbReference type="SMART" id="SM00646"/>
    </source>
</evidence>
<feature type="compositionally biased region" description="Low complexity" evidence="2">
    <location>
        <begin position="43"/>
        <end position="59"/>
    </location>
</feature>
<feature type="region of interest" description="Disordered" evidence="2">
    <location>
        <begin position="24"/>
        <end position="68"/>
    </location>
</feature>
<dbReference type="AlphaFoldDB" id="A0A6N9HAF7"/>
<evidence type="ECO:0000313" key="5">
    <source>
        <dbReference type="EMBL" id="MYM20776.1"/>
    </source>
</evidence>
<dbReference type="GO" id="GO:0008745">
    <property type="term" value="F:N-acetylmuramoyl-L-alanine amidase activity"/>
    <property type="evidence" value="ECO:0007669"/>
    <property type="project" value="InterPro"/>
</dbReference>
<keyword evidence="3" id="KW-0732">Signal</keyword>
<gene>
    <name evidence="5" type="ORF">GSY69_12595</name>
</gene>
<dbReference type="EMBL" id="WWEQ01000076">
    <property type="protein sequence ID" value="MYM20776.1"/>
    <property type="molecule type" value="Genomic_DNA"/>
</dbReference>
<sequence length="292" mass="29284">MAHPLLRSLALLACPLILVGCGAQSAGDGPPSPRSSTLRPEHSAASAGAASTAGASASARPTEAKDASAGIAEGALEGTTIALDPGHNGGNASHLSAINKQVPDGNGGTKACNTTGTATQDGYEEHAFTWAVGKAAKKQLEAAGATVVMSRTSDKGVGPCVDERGTFAKEKGADLLVSIHANGTESRSAKGFGVIIAPKGPEVAASKRLGKDLVAQLKDQGFPVNRAGYGSDGLNERTDLAGLMNSSVPTALVECAEMNNPSEAALMRTKAGQKRYATAIVAGIGDYVHAGG</sequence>